<accession>A0A1Q2SN49</accession>
<dbReference type="EMBL" id="AP014836">
    <property type="protein sequence ID" value="BAW80542.1"/>
    <property type="molecule type" value="Genomic_DNA"/>
</dbReference>
<evidence type="ECO:0000256" key="1">
    <source>
        <dbReference type="SAM" id="Coils"/>
    </source>
</evidence>
<evidence type="ECO:0000313" key="4">
    <source>
        <dbReference type="Proteomes" id="UP000243679"/>
    </source>
</evidence>
<dbReference type="Proteomes" id="UP000243679">
    <property type="component" value="Chromosome"/>
</dbReference>
<keyword evidence="1" id="KW-0175">Coiled coil</keyword>
<gene>
    <name evidence="3" type="ORF">TAO_1172</name>
</gene>
<feature type="coiled-coil region" evidence="1">
    <location>
        <begin position="1"/>
        <end position="28"/>
    </location>
</feature>
<name>A0A1Q2SN49_9GAMM</name>
<sequence length="68" mass="7957">MTTNRDILKNLSDELQRLKIELDKVITIATADYKKTIKNKLMEDMEDQKENKVTSTTYSYSKRDSIAK</sequence>
<organism evidence="3 4">
    <name type="scientific">Candidatus Nitrosoglobus terrae</name>
    <dbReference type="NCBI Taxonomy" id="1630141"/>
    <lineage>
        <taxon>Bacteria</taxon>
        <taxon>Pseudomonadati</taxon>
        <taxon>Pseudomonadota</taxon>
        <taxon>Gammaproteobacteria</taxon>
        <taxon>Chromatiales</taxon>
        <taxon>Chromatiaceae</taxon>
        <taxon>Candidatus Nitrosoglobus</taxon>
    </lineage>
</organism>
<dbReference type="AlphaFoldDB" id="A0A1Q2SN49"/>
<reference evidence="3 4" key="1">
    <citation type="journal article" date="2017" name="ISME J.">
        <title>An acid-tolerant ammonia-oxidizing ?-proteobacterium from soil.</title>
        <authorList>
            <person name="Hayatsu M."/>
            <person name="Tago K."/>
            <person name="Uchiyama I."/>
            <person name="Toyoda A."/>
            <person name="Wang Y."/>
            <person name="Shimomura Y."/>
            <person name="Okubo T."/>
            <person name="Kurisu F."/>
            <person name="Hirono Y."/>
            <person name="Nonaka K."/>
            <person name="Akiyama H."/>
            <person name="Itoh T."/>
            <person name="Takami H."/>
        </authorList>
    </citation>
    <scope>NUCLEOTIDE SEQUENCE [LARGE SCALE GENOMIC DNA]</scope>
    <source>
        <strain evidence="3 4">TAO100</strain>
    </source>
</reference>
<dbReference type="RefSeq" id="WP_096527080.1">
    <property type="nucleotide sequence ID" value="NZ_AP014836.1"/>
</dbReference>
<feature type="region of interest" description="Disordered" evidence="2">
    <location>
        <begin position="44"/>
        <end position="68"/>
    </location>
</feature>
<keyword evidence="4" id="KW-1185">Reference proteome</keyword>
<proteinExistence type="predicted"/>
<dbReference type="KEGG" id="ntt:TAO_1172"/>
<evidence type="ECO:0000256" key="2">
    <source>
        <dbReference type="SAM" id="MobiDB-lite"/>
    </source>
</evidence>
<evidence type="ECO:0000313" key="3">
    <source>
        <dbReference type="EMBL" id="BAW80542.1"/>
    </source>
</evidence>
<protein>
    <submittedName>
        <fullName evidence="3">Uncharacterized protein</fullName>
    </submittedName>
</protein>